<dbReference type="Proteomes" id="UP001205311">
    <property type="component" value="Unassembled WGS sequence"/>
</dbReference>
<evidence type="ECO:0000313" key="1">
    <source>
        <dbReference type="EMBL" id="MCP2258126.1"/>
    </source>
</evidence>
<dbReference type="EMBL" id="JAMTCP010000015">
    <property type="protein sequence ID" value="MCP2259335.1"/>
    <property type="molecule type" value="Genomic_DNA"/>
</dbReference>
<evidence type="ECO:0000313" key="2">
    <source>
        <dbReference type="EMBL" id="MCP2259335.1"/>
    </source>
</evidence>
<dbReference type="EMBL" id="JAMTCP010000007">
    <property type="protein sequence ID" value="MCP2258126.1"/>
    <property type="molecule type" value="Genomic_DNA"/>
</dbReference>
<sequence>MTRLRGVNGVLTTLYPVTVAPDILRKAAESIENVRSGPGGTPHLEANCITYDGQNVQLRHGCDGRWYPYTRLANGWAPAP</sequence>
<name>A0ABT1HUY5_STRSD</name>
<dbReference type="RefSeq" id="WP_253669072.1">
    <property type="nucleotide sequence ID" value="NZ_JAMTCP010000007.1"/>
</dbReference>
<organism evidence="2 3">
    <name type="scientific">Streptoalloteichus tenebrarius (strain ATCC 17920 / DSM 40477 / JCM 4838 / CBS 697.72 / NBRC 16177 / NCIMB 11028 / NRRL B-12390 / A12253. 1 / ISP 5477)</name>
    <name type="common">Streptomyces tenebrarius</name>
    <dbReference type="NCBI Taxonomy" id="1933"/>
    <lineage>
        <taxon>Bacteria</taxon>
        <taxon>Bacillati</taxon>
        <taxon>Actinomycetota</taxon>
        <taxon>Actinomycetes</taxon>
        <taxon>Pseudonocardiales</taxon>
        <taxon>Pseudonocardiaceae</taxon>
        <taxon>Streptoalloteichus</taxon>
    </lineage>
</organism>
<accession>A0ABT1HUY5</accession>
<keyword evidence="3" id="KW-1185">Reference proteome</keyword>
<reference evidence="2 3" key="1">
    <citation type="submission" date="2022-06" db="EMBL/GenBank/DDBJ databases">
        <title>Genomic Encyclopedia of Archaeal and Bacterial Type Strains, Phase II (KMG-II): from individual species to whole genera.</title>
        <authorList>
            <person name="Goeker M."/>
        </authorList>
    </citation>
    <scope>NUCLEOTIDE SEQUENCE [LARGE SCALE GENOMIC DNA]</scope>
    <source>
        <strain evidence="2 3">DSM 40477</strain>
    </source>
</reference>
<protein>
    <submittedName>
        <fullName evidence="2">Uncharacterized protein</fullName>
    </submittedName>
</protein>
<gene>
    <name evidence="1" type="ORF">LX15_001820</name>
    <name evidence="2" type="ORF">LX15_003036</name>
</gene>
<feature type="non-terminal residue" evidence="2">
    <location>
        <position position="80"/>
    </location>
</feature>
<comment type="caution">
    <text evidence="2">The sequence shown here is derived from an EMBL/GenBank/DDBJ whole genome shotgun (WGS) entry which is preliminary data.</text>
</comment>
<proteinExistence type="predicted"/>
<evidence type="ECO:0000313" key="3">
    <source>
        <dbReference type="Proteomes" id="UP001205311"/>
    </source>
</evidence>